<dbReference type="PANTHER" id="PTHR23290">
    <property type="entry name" value="RRNA N6-ADENOSINE-METHYLTRANSFERASE METTL5"/>
    <property type="match status" value="1"/>
</dbReference>
<reference evidence="3" key="1">
    <citation type="journal article" date="2020" name="mSystems">
        <title>Genome- and Community-Level Interaction Insights into Carbon Utilization and Element Cycling Functions of Hydrothermarchaeota in Hydrothermal Sediment.</title>
        <authorList>
            <person name="Zhou Z."/>
            <person name="Liu Y."/>
            <person name="Xu W."/>
            <person name="Pan J."/>
            <person name="Luo Z.H."/>
            <person name="Li M."/>
        </authorList>
    </citation>
    <scope>NUCLEOTIDE SEQUENCE [LARGE SCALE GENOMIC DNA]</scope>
    <source>
        <strain evidence="3">SpSt-637</strain>
        <strain evidence="2">SpSt-667</strain>
    </source>
</reference>
<organism evidence="3">
    <name type="scientific">Ignisphaera aggregans</name>
    <dbReference type="NCBI Taxonomy" id="334771"/>
    <lineage>
        <taxon>Archaea</taxon>
        <taxon>Thermoproteota</taxon>
        <taxon>Thermoprotei</taxon>
        <taxon>Desulfurococcales</taxon>
        <taxon>Desulfurococcaceae</taxon>
        <taxon>Ignisphaera</taxon>
    </lineage>
</organism>
<sequence length="205" mass="23494">MVISKKELEILLSRVPNFKHHNILLEQYVCDSSIASELLWLAYMHNDIENKVVADLGCGTGALSYGALIMGAKDVLCIDVDLNALKIANNFLFENRDRFDTINADIENLHLIGVQTVVMNPPFGVHRRGIDIVFLKRALDIKPKAVYTIHKYNPESHKIIQEIVLGYGYRVIDMAIRDMRIPAIYHTHRKRVHRFQVALYAISKR</sequence>
<name>A0A7C4NJW4_9CREN</name>
<evidence type="ECO:0000259" key="1">
    <source>
        <dbReference type="Pfam" id="PF05175"/>
    </source>
</evidence>
<dbReference type="Pfam" id="PF05175">
    <property type="entry name" value="MTS"/>
    <property type="match status" value="1"/>
</dbReference>
<gene>
    <name evidence="3" type="ORF">ENU08_04690</name>
    <name evidence="2" type="ORF">ENU41_01690</name>
</gene>
<dbReference type="EMBL" id="DTCK01000010">
    <property type="protein sequence ID" value="HGQ35377.1"/>
    <property type="molecule type" value="Genomic_DNA"/>
</dbReference>
<dbReference type="Gene3D" id="3.40.50.150">
    <property type="entry name" value="Vaccinia Virus protein VP39"/>
    <property type="match status" value="1"/>
</dbReference>
<dbReference type="InterPro" id="IPR007848">
    <property type="entry name" value="Small_mtfrase_dom"/>
</dbReference>
<evidence type="ECO:0000313" key="2">
    <source>
        <dbReference type="EMBL" id="HGQ35377.1"/>
    </source>
</evidence>
<dbReference type="CDD" id="cd02440">
    <property type="entry name" value="AdoMet_MTases"/>
    <property type="match status" value="1"/>
</dbReference>
<dbReference type="AlphaFoldDB" id="A0A7C4NJW4"/>
<keyword evidence="3" id="KW-0808">Transferase</keyword>
<dbReference type="InterPro" id="IPR029063">
    <property type="entry name" value="SAM-dependent_MTases_sf"/>
</dbReference>
<dbReference type="GO" id="GO:0032259">
    <property type="term" value="P:methylation"/>
    <property type="evidence" value="ECO:0007669"/>
    <property type="project" value="UniProtKB-KW"/>
</dbReference>
<evidence type="ECO:0000313" key="3">
    <source>
        <dbReference type="EMBL" id="HGQ64523.1"/>
    </source>
</evidence>
<comment type="caution">
    <text evidence="3">The sequence shown here is derived from an EMBL/GenBank/DDBJ whole genome shotgun (WGS) entry which is preliminary data.</text>
</comment>
<feature type="domain" description="Methyltransferase small" evidence="1">
    <location>
        <begin position="35"/>
        <end position="127"/>
    </location>
</feature>
<dbReference type="SUPFAM" id="SSF53335">
    <property type="entry name" value="S-adenosyl-L-methionine-dependent methyltransferases"/>
    <property type="match status" value="1"/>
</dbReference>
<keyword evidence="3" id="KW-0489">Methyltransferase</keyword>
<dbReference type="InterPro" id="IPR051720">
    <property type="entry name" value="rRNA_MeTrfase/Polyamine_Synth"/>
</dbReference>
<proteinExistence type="predicted"/>
<dbReference type="EMBL" id="DTBD01000039">
    <property type="protein sequence ID" value="HGQ64523.1"/>
    <property type="molecule type" value="Genomic_DNA"/>
</dbReference>
<dbReference type="GO" id="GO:0008168">
    <property type="term" value="F:methyltransferase activity"/>
    <property type="evidence" value="ECO:0007669"/>
    <property type="project" value="UniProtKB-KW"/>
</dbReference>
<accession>A0A7C4NJW4</accession>
<dbReference type="PANTHER" id="PTHR23290:SF0">
    <property type="entry name" value="RRNA N6-ADENOSINE-METHYLTRANSFERASE METTL5"/>
    <property type="match status" value="1"/>
</dbReference>
<protein>
    <submittedName>
        <fullName evidence="3">Methyltransferase domain-containing protein</fullName>
    </submittedName>
</protein>